<sequence length="51" mass="5855">MKTKIIEITIDENADENVVERIFKDILTLLDIFDIPSSCAELREDEVDDEG</sequence>
<dbReference type="EMBL" id="MT144577">
    <property type="protein sequence ID" value="QJA55205.1"/>
    <property type="molecule type" value="Genomic_DNA"/>
</dbReference>
<accession>A0A6H2A6N3</accession>
<organism evidence="1">
    <name type="scientific">viral metagenome</name>
    <dbReference type="NCBI Taxonomy" id="1070528"/>
    <lineage>
        <taxon>unclassified sequences</taxon>
        <taxon>metagenomes</taxon>
        <taxon>organismal metagenomes</taxon>
    </lineage>
</organism>
<reference evidence="1" key="1">
    <citation type="submission" date="2020-03" db="EMBL/GenBank/DDBJ databases">
        <title>The deep terrestrial virosphere.</title>
        <authorList>
            <person name="Holmfeldt K."/>
            <person name="Nilsson E."/>
            <person name="Simone D."/>
            <person name="Lopez-Fernandez M."/>
            <person name="Wu X."/>
            <person name="de Brujin I."/>
            <person name="Lundin D."/>
            <person name="Andersson A."/>
            <person name="Bertilsson S."/>
            <person name="Dopson M."/>
        </authorList>
    </citation>
    <scope>NUCLEOTIDE SEQUENCE</scope>
    <source>
        <strain evidence="1">TM448A07712</strain>
    </source>
</reference>
<dbReference type="AlphaFoldDB" id="A0A6H2A6N3"/>
<name>A0A6H2A6N3_9ZZZZ</name>
<gene>
    <name evidence="1" type="ORF">TM448A07712_0005</name>
</gene>
<proteinExistence type="predicted"/>
<evidence type="ECO:0000313" key="1">
    <source>
        <dbReference type="EMBL" id="QJA55205.1"/>
    </source>
</evidence>
<protein>
    <submittedName>
        <fullName evidence="1">Uncharacterized protein</fullName>
    </submittedName>
</protein>